<sequence length="278" mass="31270">METIVKVNCLKHTYPDKTTVHFCGLDFQVNRGERVAVIGGNGSGKTTLLLHVMGLLRPTQGEVEIFGLKPYQNFHQVRKRLGVVFQNVEEQIIGPTVEEDLSFTPRNDGYSSPEIEKMLEEIMARCSITHLRKKVPHYLSGGEKRRVALAGAMVSKPELLLMDEPFSGLDPQNKGDLIELLNFFNKEYGTTLVITTHDLNLLPEIADTVYLLLSGQILFRGEVKELFQREDLLLSAHMGSPLLVNLCRELKERGIAIPLPLNPREAAEEISNLFHQGR</sequence>
<dbReference type="SMART" id="SM00382">
    <property type="entry name" value="AAA"/>
    <property type="match status" value="1"/>
</dbReference>
<evidence type="ECO:0000259" key="9">
    <source>
        <dbReference type="PROSITE" id="PS50893"/>
    </source>
</evidence>
<reference evidence="10 11" key="1">
    <citation type="submission" date="2018-08" db="EMBL/GenBank/DDBJ databases">
        <title>The metabolism and importance of syntrophic acetate oxidation coupled to methane or sulfide production in haloalkaline environments.</title>
        <authorList>
            <person name="Timmers P.H.A."/>
            <person name="Vavourakis C.D."/>
            <person name="Sorokin D.Y."/>
            <person name="Sinninghe Damste J.S."/>
            <person name="Muyzer G."/>
            <person name="Stams A.J.M."/>
            <person name="Plugge C.M."/>
        </authorList>
    </citation>
    <scope>NUCLEOTIDE SEQUENCE [LARGE SCALE GENOMIC DNA]</scope>
    <source>
        <strain evidence="10">MSAO_Bac1</strain>
    </source>
</reference>
<evidence type="ECO:0000313" key="10">
    <source>
        <dbReference type="EMBL" id="RQD76111.1"/>
    </source>
</evidence>
<dbReference type="CDD" id="cd03225">
    <property type="entry name" value="ABC_cobalt_CbiO_domain1"/>
    <property type="match status" value="1"/>
</dbReference>
<dbReference type="GO" id="GO:0005524">
    <property type="term" value="F:ATP binding"/>
    <property type="evidence" value="ECO:0007669"/>
    <property type="project" value="UniProtKB-KW"/>
</dbReference>
<dbReference type="InterPro" id="IPR003593">
    <property type="entry name" value="AAA+_ATPase"/>
</dbReference>
<gene>
    <name evidence="10" type="ORF">D5R97_05070</name>
</gene>
<evidence type="ECO:0000313" key="11">
    <source>
        <dbReference type="Proteomes" id="UP000285138"/>
    </source>
</evidence>
<dbReference type="Gene3D" id="3.40.50.300">
    <property type="entry name" value="P-loop containing nucleotide triphosphate hydrolases"/>
    <property type="match status" value="1"/>
</dbReference>
<dbReference type="GO" id="GO:0016887">
    <property type="term" value="F:ATP hydrolysis activity"/>
    <property type="evidence" value="ECO:0007669"/>
    <property type="project" value="InterPro"/>
</dbReference>
<dbReference type="PROSITE" id="PS50893">
    <property type="entry name" value="ABC_TRANSPORTER_2"/>
    <property type="match status" value="1"/>
</dbReference>
<dbReference type="InterPro" id="IPR017871">
    <property type="entry name" value="ABC_transporter-like_CS"/>
</dbReference>
<keyword evidence="4" id="KW-1003">Cell membrane</keyword>
<accession>A0A424YET5</accession>
<dbReference type="PANTHER" id="PTHR43553">
    <property type="entry name" value="HEAVY METAL TRANSPORTER"/>
    <property type="match status" value="1"/>
</dbReference>
<keyword evidence="3" id="KW-0813">Transport</keyword>
<evidence type="ECO:0000256" key="4">
    <source>
        <dbReference type="ARBA" id="ARBA00022475"/>
    </source>
</evidence>
<dbReference type="SUPFAM" id="SSF52540">
    <property type="entry name" value="P-loop containing nucleoside triphosphate hydrolases"/>
    <property type="match status" value="1"/>
</dbReference>
<keyword evidence="7" id="KW-1278">Translocase</keyword>
<feature type="domain" description="ABC transporter" evidence="9">
    <location>
        <begin position="5"/>
        <end position="239"/>
    </location>
</feature>
<dbReference type="Proteomes" id="UP000285138">
    <property type="component" value="Unassembled WGS sequence"/>
</dbReference>
<evidence type="ECO:0000256" key="7">
    <source>
        <dbReference type="ARBA" id="ARBA00022967"/>
    </source>
</evidence>
<protein>
    <submittedName>
        <fullName evidence="10">ATP-binding cassette domain-containing protein</fullName>
    </submittedName>
</protein>
<dbReference type="InterPro" id="IPR050095">
    <property type="entry name" value="ECF_ABC_transporter_ATP-bd"/>
</dbReference>
<dbReference type="InterPro" id="IPR027417">
    <property type="entry name" value="P-loop_NTPase"/>
</dbReference>
<keyword evidence="5" id="KW-0547">Nucleotide-binding</keyword>
<keyword evidence="6 10" id="KW-0067">ATP-binding</keyword>
<evidence type="ECO:0000256" key="1">
    <source>
        <dbReference type="ARBA" id="ARBA00004202"/>
    </source>
</evidence>
<evidence type="ECO:0000256" key="6">
    <source>
        <dbReference type="ARBA" id="ARBA00022840"/>
    </source>
</evidence>
<dbReference type="GO" id="GO:0042626">
    <property type="term" value="F:ATPase-coupled transmembrane transporter activity"/>
    <property type="evidence" value="ECO:0007669"/>
    <property type="project" value="TreeGrafter"/>
</dbReference>
<dbReference type="Pfam" id="PF00005">
    <property type="entry name" value="ABC_tran"/>
    <property type="match status" value="1"/>
</dbReference>
<name>A0A424YET5_9FIRM</name>
<organism evidence="10 11">
    <name type="scientific">Candidatus Syntrophonatronum acetioxidans</name>
    <dbReference type="NCBI Taxonomy" id="1795816"/>
    <lineage>
        <taxon>Bacteria</taxon>
        <taxon>Bacillati</taxon>
        <taxon>Bacillota</taxon>
        <taxon>Clostridia</taxon>
        <taxon>Eubacteriales</taxon>
        <taxon>Syntrophomonadaceae</taxon>
        <taxon>Candidatus Syntrophonatronum</taxon>
    </lineage>
</organism>
<comment type="similarity">
    <text evidence="2">Belongs to the ABC transporter superfamily.</text>
</comment>
<proteinExistence type="inferred from homology"/>
<keyword evidence="8" id="KW-0472">Membrane</keyword>
<dbReference type="FunFam" id="3.40.50.300:FF:000224">
    <property type="entry name" value="Energy-coupling factor transporter ATP-binding protein EcfA"/>
    <property type="match status" value="1"/>
</dbReference>
<dbReference type="GO" id="GO:0043190">
    <property type="term" value="C:ATP-binding cassette (ABC) transporter complex"/>
    <property type="evidence" value="ECO:0007669"/>
    <property type="project" value="TreeGrafter"/>
</dbReference>
<evidence type="ECO:0000256" key="5">
    <source>
        <dbReference type="ARBA" id="ARBA00022741"/>
    </source>
</evidence>
<dbReference type="InterPro" id="IPR003439">
    <property type="entry name" value="ABC_transporter-like_ATP-bd"/>
</dbReference>
<dbReference type="AlphaFoldDB" id="A0A424YET5"/>
<evidence type="ECO:0000256" key="3">
    <source>
        <dbReference type="ARBA" id="ARBA00022448"/>
    </source>
</evidence>
<dbReference type="PANTHER" id="PTHR43553:SF24">
    <property type="entry name" value="ENERGY-COUPLING FACTOR TRANSPORTER ATP-BINDING PROTEIN ECFA1"/>
    <property type="match status" value="1"/>
</dbReference>
<dbReference type="PROSITE" id="PS00211">
    <property type="entry name" value="ABC_TRANSPORTER_1"/>
    <property type="match status" value="1"/>
</dbReference>
<comment type="caution">
    <text evidence="10">The sequence shown here is derived from an EMBL/GenBank/DDBJ whole genome shotgun (WGS) entry which is preliminary data.</text>
</comment>
<dbReference type="InterPro" id="IPR015856">
    <property type="entry name" value="ABC_transpr_CbiO/EcfA_su"/>
</dbReference>
<dbReference type="EMBL" id="QZAA01000131">
    <property type="protein sequence ID" value="RQD76111.1"/>
    <property type="molecule type" value="Genomic_DNA"/>
</dbReference>
<comment type="subcellular location">
    <subcellularLocation>
        <location evidence="1">Cell membrane</location>
        <topology evidence="1">Peripheral membrane protein</topology>
    </subcellularLocation>
</comment>
<evidence type="ECO:0000256" key="2">
    <source>
        <dbReference type="ARBA" id="ARBA00005417"/>
    </source>
</evidence>
<evidence type="ECO:0000256" key="8">
    <source>
        <dbReference type="ARBA" id="ARBA00023136"/>
    </source>
</evidence>